<gene>
    <name evidence="5" type="ORF">FVW20_00010</name>
</gene>
<dbReference type="EMBL" id="VRYY01000001">
    <property type="protein sequence ID" value="MBG3875450.1"/>
    <property type="molecule type" value="Genomic_DNA"/>
</dbReference>
<dbReference type="PANTHER" id="PTHR35089:SF1">
    <property type="entry name" value="CHAPERONE PROTEIN SKP"/>
    <property type="match status" value="1"/>
</dbReference>
<dbReference type="SUPFAM" id="SSF111384">
    <property type="entry name" value="OmpH-like"/>
    <property type="match status" value="1"/>
</dbReference>
<sequence length="175" mass="19350">MRRVLILAAAFVLAWTTVAVAADMKIAIVNMQAIASQSEAAQDAQKKMKATFGAERDQLEKQANDLKKKAEDMKVQSAALSAEAKEDKKVEFIRLKRDLEDKTRAFARKVESAEVRVRQEMAAIILKAAKEYGEKKGYTLILDGAAAGVVHADKAIDVTKELLEEVNRVYRAGKK</sequence>
<organism evidence="5 6">
    <name type="scientific">Nitratidesulfovibrio oxamicus</name>
    <dbReference type="NCBI Taxonomy" id="32016"/>
    <lineage>
        <taxon>Bacteria</taxon>
        <taxon>Pseudomonadati</taxon>
        <taxon>Thermodesulfobacteriota</taxon>
        <taxon>Desulfovibrionia</taxon>
        <taxon>Desulfovibrionales</taxon>
        <taxon>Desulfovibrionaceae</taxon>
        <taxon>Nitratidesulfovibrio</taxon>
    </lineage>
</organism>
<accession>A0ABS0IZR8</accession>
<dbReference type="InterPro" id="IPR005632">
    <property type="entry name" value="Chaperone_Skp"/>
</dbReference>
<dbReference type="RefSeq" id="WP_196607746.1">
    <property type="nucleotide sequence ID" value="NZ_VRYY01000001.1"/>
</dbReference>
<reference evidence="5 6" key="1">
    <citation type="submission" date="2019-08" db="EMBL/GenBank/DDBJ databases">
        <authorList>
            <person name="Luo N."/>
        </authorList>
    </citation>
    <scope>NUCLEOTIDE SEQUENCE [LARGE SCALE GENOMIC DNA]</scope>
    <source>
        <strain evidence="5 6">NCIMB 9442</strain>
    </source>
</reference>
<evidence type="ECO:0000256" key="2">
    <source>
        <dbReference type="ARBA" id="ARBA00022729"/>
    </source>
</evidence>
<dbReference type="SMART" id="SM00935">
    <property type="entry name" value="OmpH"/>
    <property type="match status" value="1"/>
</dbReference>
<dbReference type="Gene3D" id="3.30.910.20">
    <property type="entry name" value="Skp domain"/>
    <property type="match status" value="1"/>
</dbReference>
<feature type="chain" id="PRO_5046816780" evidence="4">
    <location>
        <begin position="22"/>
        <end position="175"/>
    </location>
</feature>
<keyword evidence="3" id="KW-0175">Coiled coil</keyword>
<proteinExistence type="inferred from homology"/>
<keyword evidence="2 4" id="KW-0732">Signal</keyword>
<dbReference type="InterPro" id="IPR024930">
    <property type="entry name" value="Skp_dom_sf"/>
</dbReference>
<feature type="signal peptide" evidence="4">
    <location>
        <begin position="1"/>
        <end position="21"/>
    </location>
</feature>
<comment type="similarity">
    <text evidence="1">Belongs to the Skp family.</text>
</comment>
<evidence type="ECO:0000256" key="1">
    <source>
        <dbReference type="ARBA" id="ARBA00009091"/>
    </source>
</evidence>
<feature type="coiled-coil region" evidence="3">
    <location>
        <begin position="49"/>
        <end position="102"/>
    </location>
</feature>
<evidence type="ECO:0000256" key="4">
    <source>
        <dbReference type="SAM" id="SignalP"/>
    </source>
</evidence>
<dbReference type="PANTHER" id="PTHR35089">
    <property type="entry name" value="CHAPERONE PROTEIN SKP"/>
    <property type="match status" value="1"/>
</dbReference>
<dbReference type="Proteomes" id="UP001194469">
    <property type="component" value="Unassembled WGS sequence"/>
</dbReference>
<evidence type="ECO:0000313" key="6">
    <source>
        <dbReference type="Proteomes" id="UP001194469"/>
    </source>
</evidence>
<dbReference type="Pfam" id="PF03938">
    <property type="entry name" value="OmpH"/>
    <property type="match status" value="1"/>
</dbReference>
<name>A0ABS0IZR8_9BACT</name>
<evidence type="ECO:0000256" key="3">
    <source>
        <dbReference type="SAM" id="Coils"/>
    </source>
</evidence>
<protein>
    <submittedName>
        <fullName evidence="5">OmpH family outer membrane protein</fullName>
    </submittedName>
</protein>
<comment type="caution">
    <text evidence="5">The sequence shown here is derived from an EMBL/GenBank/DDBJ whole genome shotgun (WGS) entry which is preliminary data.</text>
</comment>
<evidence type="ECO:0000313" key="5">
    <source>
        <dbReference type="EMBL" id="MBG3875450.1"/>
    </source>
</evidence>
<keyword evidence="6" id="KW-1185">Reference proteome</keyword>